<proteinExistence type="predicted"/>
<sequence>MSRFTNARNAYHAALKSSKVYALIDGEDGIAASNADKDNKASVAIAAHLADALGVTTVLKKRLAAQTVGARFEDHTTEFLRKTFLHLKGLRPGQWDIDRVSPRGGLNIASYDQYSHLQDVNDAAEDNPSLRVLLGEDYIIASDVVIARRPETDEKINAEEDLIDASVAARTAMRSVNTDKPSLHACVSCKWTMRSDRAQNSRYEALRLIRSRKGRVPHLAVVTAEPLPSRLASIALGTGDIDCVYHIALPELINAVESLGQSEAASLLSLMVEGRRLKDIADLPLDLAI</sequence>
<dbReference type="GO" id="GO:0009307">
    <property type="term" value="P:DNA restriction-modification system"/>
    <property type="evidence" value="ECO:0007669"/>
    <property type="project" value="InterPro"/>
</dbReference>
<dbReference type="EMBL" id="JACHLN010000001">
    <property type="protein sequence ID" value="MBB4836973.1"/>
    <property type="molecule type" value="Genomic_DNA"/>
</dbReference>
<dbReference type="Gene3D" id="3.40.50.10010">
    <property type="entry name" value="Type-2 restriction enzyme NgoMIV"/>
    <property type="match status" value="1"/>
</dbReference>
<dbReference type="InterPro" id="IPR015105">
    <property type="entry name" value="NgoMIV"/>
</dbReference>
<dbReference type="AlphaFoldDB" id="A0A7W7NPM1"/>
<dbReference type="Pfam" id="PF09015">
    <property type="entry name" value="NgoMIV_restric"/>
    <property type="match status" value="1"/>
</dbReference>
<keyword evidence="2" id="KW-1185">Reference proteome</keyword>
<dbReference type="RefSeq" id="WP_184160768.1">
    <property type="nucleotide sequence ID" value="NZ_JACHLN010000001.1"/>
</dbReference>
<dbReference type="InterPro" id="IPR037083">
    <property type="entry name" value="NgoMIV_sf"/>
</dbReference>
<evidence type="ECO:0000313" key="2">
    <source>
        <dbReference type="Proteomes" id="UP000575241"/>
    </source>
</evidence>
<dbReference type="Proteomes" id="UP000575241">
    <property type="component" value="Unassembled WGS sequence"/>
</dbReference>
<accession>A0A7W7NPM1</accession>
<evidence type="ECO:0000313" key="1">
    <source>
        <dbReference type="EMBL" id="MBB4836973.1"/>
    </source>
</evidence>
<dbReference type="CDD" id="cd22340">
    <property type="entry name" value="NgoMIV-like"/>
    <property type="match status" value="1"/>
</dbReference>
<evidence type="ECO:0008006" key="3">
    <source>
        <dbReference type="Google" id="ProtNLM"/>
    </source>
</evidence>
<name>A0A7W7NPM1_9SPHN</name>
<reference evidence="1 2" key="1">
    <citation type="submission" date="2020-08" db="EMBL/GenBank/DDBJ databases">
        <title>Functional genomics of gut bacteria from endangered species of beetles.</title>
        <authorList>
            <person name="Carlos-Shanley C."/>
        </authorList>
    </citation>
    <scope>NUCLEOTIDE SEQUENCE [LARGE SCALE GENOMIC DNA]</scope>
    <source>
        <strain evidence="1 2">S00224</strain>
    </source>
</reference>
<dbReference type="SUPFAM" id="SSF52980">
    <property type="entry name" value="Restriction endonuclease-like"/>
    <property type="match status" value="1"/>
</dbReference>
<comment type="caution">
    <text evidence="1">The sequence shown here is derived from an EMBL/GenBank/DDBJ whole genome shotgun (WGS) entry which is preliminary data.</text>
</comment>
<organism evidence="1 2">
    <name type="scientific">Sphingomonas kyeonggiensis</name>
    <dbReference type="NCBI Taxonomy" id="1268553"/>
    <lineage>
        <taxon>Bacteria</taxon>
        <taxon>Pseudomonadati</taxon>
        <taxon>Pseudomonadota</taxon>
        <taxon>Alphaproteobacteria</taxon>
        <taxon>Sphingomonadales</taxon>
        <taxon>Sphingomonadaceae</taxon>
        <taxon>Sphingomonas</taxon>
    </lineage>
</organism>
<dbReference type="GO" id="GO:0009036">
    <property type="term" value="F:type II site-specific deoxyribonuclease activity"/>
    <property type="evidence" value="ECO:0007669"/>
    <property type="project" value="InterPro"/>
</dbReference>
<gene>
    <name evidence="1" type="ORF">HNP52_000024</name>
</gene>
<protein>
    <recommendedName>
        <fullName evidence="3">Restriction endonuclease</fullName>
    </recommendedName>
</protein>
<dbReference type="InterPro" id="IPR011335">
    <property type="entry name" value="Restrct_endonuc-II-like"/>
</dbReference>